<evidence type="ECO:0000313" key="2">
    <source>
        <dbReference type="Proteomes" id="UP001321473"/>
    </source>
</evidence>
<dbReference type="EMBL" id="JARKHS020021069">
    <property type="protein sequence ID" value="KAK8770488.1"/>
    <property type="molecule type" value="Genomic_DNA"/>
</dbReference>
<organism evidence="1 2">
    <name type="scientific">Amblyomma americanum</name>
    <name type="common">Lone star tick</name>
    <dbReference type="NCBI Taxonomy" id="6943"/>
    <lineage>
        <taxon>Eukaryota</taxon>
        <taxon>Metazoa</taxon>
        <taxon>Ecdysozoa</taxon>
        <taxon>Arthropoda</taxon>
        <taxon>Chelicerata</taxon>
        <taxon>Arachnida</taxon>
        <taxon>Acari</taxon>
        <taxon>Parasitiformes</taxon>
        <taxon>Ixodida</taxon>
        <taxon>Ixodoidea</taxon>
        <taxon>Ixodidae</taxon>
        <taxon>Amblyomminae</taxon>
        <taxon>Amblyomma</taxon>
    </lineage>
</organism>
<dbReference type="AlphaFoldDB" id="A0AAQ4E747"/>
<reference evidence="1 2" key="1">
    <citation type="journal article" date="2023" name="Arcadia Sci">
        <title>De novo assembly of a long-read Amblyomma americanum tick genome.</title>
        <authorList>
            <person name="Chou S."/>
            <person name="Poskanzer K.E."/>
            <person name="Rollins M."/>
            <person name="Thuy-Boun P.S."/>
        </authorList>
    </citation>
    <scope>NUCLEOTIDE SEQUENCE [LARGE SCALE GENOMIC DNA]</scope>
    <source>
        <strain evidence="1">F_SG_1</strain>
        <tissue evidence="1">Salivary glands</tissue>
    </source>
</reference>
<comment type="caution">
    <text evidence="1">The sequence shown here is derived from an EMBL/GenBank/DDBJ whole genome shotgun (WGS) entry which is preliminary data.</text>
</comment>
<sequence>MSCHNAFRTAPDPRYSWIAQFIDSGARGRQHNLASTSGTDQGSLRSVVTLFGIWCPDVSTKGRAKHERIKGKEQDESRFAREANLWQCSCEASSRPH</sequence>
<accession>A0AAQ4E747</accession>
<evidence type="ECO:0000313" key="1">
    <source>
        <dbReference type="EMBL" id="KAK8770488.1"/>
    </source>
</evidence>
<keyword evidence="2" id="KW-1185">Reference proteome</keyword>
<gene>
    <name evidence="1" type="ORF">V5799_013048</name>
</gene>
<protein>
    <submittedName>
        <fullName evidence="1">Uncharacterized protein</fullName>
    </submittedName>
</protein>
<dbReference type="Proteomes" id="UP001321473">
    <property type="component" value="Unassembled WGS sequence"/>
</dbReference>
<name>A0AAQ4E747_AMBAM</name>
<proteinExistence type="predicted"/>